<feature type="region of interest" description="Disordered" evidence="1">
    <location>
        <begin position="23"/>
        <end position="94"/>
    </location>
</feature>
<dbReference type="RefSeq" id="WP_047854397.1">
    <property type="nucleotide sequence ID" value="NZ_CP011509.1"/>
</dbReference>
<name>A0ABX9K171_9BACT</name>
<evidence type="ECO:0000313" key="4">
    <source>
        <dbReference type="Proteomes" id="UP000256345"/>
    </source>
</evidence>
<sequence length="94" mass="9543">MKALSRVTPLLVVLMTEGLALAAENKGSAKGGATAPRPGAGSVEDMSKPSTGCLTCLTQDTIPKQTGQGTGGEDPDKKKKPNVKVPNAAPVKTK</sequence>
<keyword evidence="4" id="KW-1185">Reference proteome</keyword>
<dbReference type="Proteomes" id="UP000256345">
    <property type="component" value="Unassembled WGS sequence"/>
</dbReference>
<feature type="compositionally biased region" description="Polar residues" evidence="1">
    <location>
        <begin position="48"/>
        <end position="67"/>
    </location>
</feature>
<keyword evidence="2" id="KW-0732">Signal</keyword>
<feature type="compositionally biased region" description="Low complexity" evidence="1">
    <location>
        <begin position="83"/>
        <end position="94"/>
    </location>
</feature>
<protein>
    <submittedName>
        <fullName evidence="3">Uncharacterized protein</fullName>
    </submittedName>
</protein>
<comment type="caution">
    <text evidence="3">The sequence shown here is derived from an EMBL/GenBank/DDBJ whole genome shotgun (WGS) entry which is preliminary data.</text>
</comment>
<accession>A0ABX9K171</accession>
<dbReference type="EMBL" id="QUMU01000006">
    <property type="protein sequence ID" value="REG31152.1"/>
    <property type="molecule type" value="Genomic_DNA"/>
</dbReference>
<evidence type="ECO:0000256" key="2">
    <source>
        <dbReference type="SAM" id="SignalP"/>
    </source>
</evidence>
<gene>
    <name evidence="3" type="ORF">ATI61_106622</name>
</gene>
<evidence type="ECO:0000256" key="1">
    <source>
        <dbReference type="SAM" id="MobiDB-lite"/>
    </source>
</evidence>
<reference evidence="3 4" key="1">
    <citation type="submission" date="2018-08" db="EMBL/GenBank/DDBJ databases">
        <title>Genomic Encyclopedia of Archaeal and Bacterial Type Strains, Phase II (KMG-II): from individual species to whole genera.</title>
        <authorList>
            <person name="Goeker M."/>
        </authorList>
    </citation>
    <scope>NUCLEOTIDE SEQUENCE [LARGE SCALE GENOMIC DNA]</scope>
    <source>
        <strain evidence="3 4">DSM 2261</strain>
    </source>
</reference>
<evidence type="ECO:0000313" key="3">
    <source>
        <dbReference type="EMBL" id="REG31152.1"/>
    </source>
</evidence>
<feature type="chain" id="PRO_5046996045" evidence="2">
    <location>
        <begin position="23"/>
        <end position="94"/>
    </location>
</feature>
<proteinExistence type="predicted"/>
<feature type="signal peptide" evidence="2">
    <location>
        <begin position="1"/>
        <end position="22"/>
    </location>
</feature>
<organism evidence="3 4">
    <name type="scientific">Archangium gephyra</name>
    <dbReference type="NCBI Taxonomy" id="48"/>
    <lineage>
        <taxon>Bacteria</taxon>
        <taxon>Pseudomonadati</taxon>
        <taxon>Myxococcota</taxon>
        <taxon>Myxococcia</taxon>
        <taxon>Myxococcales</taxon>
        <taxon>Cystobacterineae</taxon>
        <taxon>Archangiaceae</taxon>
        <taxon>Archangium</taxon>
    </lineage>
</organism>